<dbReference type="InterPro" id="IPR034164">
    <property type="entry name" value="Pepsin-like_dom"/>
</dbReference>
<dbReference type="VEuPathDB" id="FungiDB:MELLADRAFT_123287"/>
<proteinExistence type="inferred from homology"/>
<dbReference type="OrthoDB" id="2747330at2759"/>
<dbReference type="HOGENOM" id="CLU_519846_0_0_1"/>
<dbReference type="EMBL" id="GL883116">
    <property type="protein sequence ID" value="EGG04901.1"/>
    <property type="molecule type" value="Genomic_DNA"/>
</dbReference>
<dbReference type="KEGG" id="mlr:MELLADRAFT_123287"/>
<feature type="active site" evidence="3">
    <location>
        <position position="359"/>
    </location>
</feature>
<accession>F4RRT1</accession>
<dbReference type="InParanoid" id="F4RRT1"/>
<evidence type="ECO:0000256" key="2">
    <source>
        <dbReference type="ARBA" id="ARBA00022750"/>
    </source>
</evidence>
<dbReference type="SUPFAM" id="SSF50630">
    <property type="entry name" value="Acid proteases"/>
    <property type="match status" value="2"/>
</dbReference>
<dbReference type="PRINTS" id="PR00792">
    <property type="entry name" value="PEPSIN"/>
</dbReference>
<dbReference type="InterPro" id="IPR021109">
    <property type="entry name" value="Peptidase_aspartic_dom_sf"/>
</dbReference>
<evidence type="ECO:0000313" key="7">
    <source>
        <dbReference type="EMBL" id="EGG04901.1"/>
    </source>
</evidence>
<dbReference type="Proteomes" id="UP000001072">
    <property type="component" value="Unassembled WGS sequence"/>
</dbReference>
<dbReference type="PANTHER" id="PTHR47966">
    <property type="entry name" value="BETA-SITE APP-CLEAVING ENZYME, ISOFORM A-RELATED"/>
    <property type="match status" value="1"/>
</dbReference>
<dbReference type="InterPro" id="IPR001461">
    <property type="entry name" value="Aspartic_peptidase_A1"/>
</dbReference>
<organism evidence="8">
    <name type="scientific">Melampsora larici-populina (strain 98AG31 / pathotype 3-4-7)</name>
    <name type="common">Poplar leaf rust fungus</name>
    <dbReference type="NCBI Taxonomy" id="747676"/>
    <lineage>
        <taxon>Eukaryota</taxon>
        <taxon>Fungi</taxon>
        <taxon>Dikarya</taxon>
        <taxon>Basidiomycota</taxon>
        <taxon>Pucciniomycotina</taxon>
        <taxon>Pucciniomycetes</taxon>
        <taxon>Pucciniales</taxon>
        <taxon>Melampsoraceae</taxon>
        <taxon>Melampsora</taxon>
    </lineage>
</organism>
<evidence type="ECO:0000256" key="1">
    <source>
        <dbReference type="ARBA" id="ARBA00007447"/>
    </source>
</evidence>
<keyword evidence="2 4" id="KW-0064">Aspartyl protease</keyword>
<dbReference type="GeneID" id="18926335"/>
<keyword evidence="4" id="KW-0378">Hydrolase</keyword>
<comment type="similarity">
    <text evidence="1 4">Belongs to the peptidase A1 family.</text>
</comment>
<evidence type="ECO:0000256" key="3">
    <source>
        <dbReference type="PIRSR" id="PIRSR601461-1"/>
    </source>
</evidence>
<dbReference type="Pfam" id="PF00026">
    <property type="entry name" value="Asp"/>
    <property type="match status" value="2"/>
</dbReference>
<dbReference type="GO" id="GO:0004190">
    <property type="term" value="F:aspartic-type endopeptidase activity"/>
    <property type="evidence" value="ECO:0007669"/>
    <property type="project" value="UniProtKB-KW"/>
</dbReference>
<feature type="region of interest" description="Disordered" evidence="5">
    <location>
        <begin position="401"/>
        <end position="441"/>
    </location>
</feature>
<evidence type="ECO:0000256" key="4">
    <source>
        <dbReference type="RuleBase" id="RU000454"/>
    </source>
</evidence>
<dbReference type="GO" id="GO:0006508">
    <property type="term" value="P:proteolysis"/>
    <property type="evidence" value="ECO:0007669"/>
    <property type="project" value="UniProtKB-KW"/>
</dbReference>
<reference evidence="8" key="1">
    <citation type="journal article" date="2011" name="Proc. Natl. Acad. Sci. U.S.A.">
        <title>Obligate biotrophy features unraveled by the genomic analysis of rust fungi.</title>
        <authorList>
            <person name="Duplessis S."/>
            <person name="Cuomo C.A."/>
            <person name="Lin Y.-C."/>
            <person name="Aerts A."/>
            <person name="Tisserant E."/>
            <person name="Veneault-Fourrey C."/>
            <person name="Joly D.L."/>
            <person name="Hacquard S."/>
            <person name="Amselem J."/>
            <person name="Cantarel B.L."/>
            <person name="Chiu R."/>
            <person name="Coutinho P.M."/>
            <person name="Feau N."/>
            <person name="Field M."/>
            <person name="Frey P."/>
            <person name="Gelhaye E."/>
            <person name="Goldberg J."/>
            <person name="Grabherr M.G."/>
            <person name="Kodira C.D."/>
            <person name="Kohler A."/>
            <person name="Kuees U."/>
            <person name="Lindquist E.A."/>
            <person name="Lucas S.M."/>
            <person name="Mago R."/>
            <person name="Mauceli E."/>
            <person name="Morin E."/>
            <person name="Murat C."/>
            <person name="Pangilinan J.L."/>
            <person name="Park R."/>
            <person name="Pearson M."/>
            <person name="Quesneville H."/>
            <person name="Rouhier N."/>
            <person name="Sakthikumar S."/>
            <person name="Salamov A.A."/>
            <person name="Schmutz J."/>
            <person name="Selles B."/>
            <person name="Shapiro H."/>
            <person name="Tanguay P."/>
            <person name="Tuskan G.A."/>
            <person name="Henrissat B."/>
            <person name="Van de Peer Y."/>
            <person name="Rouze P."/>
            <person name="Ellis J.G."/>
            <person name="Dodds P.N."/>
            <person name="Schein J.E."/>
            <person name="Zhong S."/>
            <person name="Hamelin R.C."/>
            <person name="Grigoriev I.V."/>
            <person name="Szabo L.J."/>
            <person name="Martin F."/>
        </authorList>
    </citation>
    <scope>NUCLEOTIDE SEQUENCE [LARGE SCALE GENOMIC DNA]</scope>
    <source>
        <strain evidence="8">98AG31 / pathotype 3-4-7</strain>
    </source>
</reference>
<dbReference type="AlphaFoldDB" id="F4RRT1"/>
<keyword evidence="8" id="KW-1185">Reference proteome</keyword>
<dbReference type="PROSITE" id="PS00141">
    <property type="entry name" value="ASP_PROTEASE"/>
    <property type="match status" value="1"/>
</dbReference>
<protein>
    <submittedName>
        <fullName evidence="7">Aspartic peptidase A1</fullName>
    </submittedName>
</protein>
<name>F4RRT1_MELLP</name>
<dbReference type="PROSITE" id="PS51767">
    <property type="entry name" value="PEPTIDASE_A1"/>
    <property type="match status" value="1"/>
</dbReference>
<keyword evidence="4" id="KW-0645">Protease</keyword>
<gene>
    <name evidence="7" type="ORF">MELLADRAFT_123287</name>
</gene>
<evidence type="ECO:0000313" key="8">
    <source>
        <dbReference type="Proteomes" id="UP000001072"/>
    </source>
</evidence>
<dbReference type="RefSeq" id="XP_007411992.1">
    <property type="nucleotide sequence ID" value="XM_007411930.1"/>
</dbReference>
<dbReference type="eggNOG" id="KOG1339">
    <property type="taxonomic scope" value="Eukaryota"/>
</dbReference>
<dbReference type="InterPro" id="IPR033121">
    <property type="entry name" value="PEPTIDASE_A1"/>
</dbReference>
<dbReference type="InterPro" id="IPR001969">
    <property type="entry name" value="Aspartic_peptidase_AS"/>
</dbReference>
<sequence length="560" mass="60987">MDLQTFTSEALFAPITSSPKLQIARSIARYGLFEFLNSNRSSSDLYPLIESLLPLEIKKTKETLIKPTPTRSKNLKWKTRALQGLGSGLGLILPSVLKTTGDVFHSPGSLLLDTLRSVGSSGVLVDPNWGTATVKTESFHGDLAWSTILSVGTPAQMFRLNLDSGSSDLFLFDQACKTCSTTNHTTFKPDQSTSFTSTPLSENKFDQTFGDGSTVSGELVKDTVSIGNSIKAYNQTFGLATMVSSDWAELPVDGLMGIGPDPLSVFTTNDPKGVFTNLVNSQTLDQPIIGIALVKELEYDSGSALGEFKFGGISKKWIREDLVWKNVTSHNFWGVDLTGIYVNGSNVMSPNDPPRAILDTGTTLTLVSETTAAEIHKRIPGSVVDPDNGIWMVPCSTHNPSNKKSTYNRSDHTSPGPLDSKSLIPVKTVSPPHGHSLPLNLKKRSHTSNQFYSRHHRKHHLHARSSPTSTPASPNIFFEFGIGSLQFVIPAEDLAYQSILNEPRTDDQSGICYSGIQSGSEGFVVLGDTFIKNQYLALRYETNGQRSVGLSRRTDLPILT</sequence>
<evidence type="ECO:0000259" key="6">
    <source>
        <dbReference type="PROSITE" id="PS51767"/>
    </source>
</evidence>
<dbReference type="CDD" id="cd05471">
    <property type="entry name" value="pepsin_like"/>
    <property type="match status" value="1"/>
</dbReference>
<evidence type="ECO:0000256" key="5">
    <source>
        <dbReference type="SAM" id="MobiDB-lite"/>
    </source>
</evidence>
<feature type="active site" evidence="3">
    <location>
        <position position="163"/>
    </location>
</feature>
<dbReference type="Gene3D" id="2.40.70.10">
    <property type="entry name" value="Acid Proteases"/>
    <property type="match status" value="3"/>
</dbReference>
<feature type="domain" description="Peptidase A1" evidence="6">
    <location>
        <begin position="145"/>
        <end position="551"/>
    </location>
</feature>
<dbReference type="PANTHER" id="PTHR47966:SF6">
    <property type="entry name" value="PEPTIDASE A1 DOMAIN-CONTAINING PROTEIN"/>
    <property type="match status" value="1"/>
</dbReference>